<evidence type="ECO:0000313" key="2">
    <source>
        <dbReference type="EMBL" id="PYI02465.1"/>
    </source>
</evidence>
<dbReference type="GO" id="GO:0016787">
    <property type="term" value="F:hydrolase activity"/>
    <property type="evidence" value="ECO:0007669"/>
    <property type="project" value="UniProtKB-KW"/>
</dbReference>
<accession>A0A319E2M4</accession>
<name>A0A319E2M4_ASPSB</name>
<dbReference type="Proteomes" id="UP000248423">
    <property type="component" value="Unassembled WGS sequence"/>
</dbReference>
<dbReference type="Gene3D" id="3.40.50.1820">
    <property type="entry name" value="alpha/beta hydrolase"/>
    <property type="match status" value="1"/>
</dbReference>
<proteinExistence type="predicted"/>
<dbReference type="AlphaFoldDB" id="A0A319E2M4"/>
<protein>
    <submittedName>
        <fullName evidence="2">Alpha/beta-hydrolase</fullName>
    </submittedName>
</protein>
<dbReference type="InterPro" id="IPR029058">
    <property type="entry name" value="AB_hydrolase_fold"/>
</dbReference>
<gene>
    <name evidence="2" type="ORF">BO78DRAFT_463924</name>
</gene>
<keyword evidence="2" id="KW-0378">Hydrolase</keyword>
<dbReference type="OrthoDB" id="1263307at2759"/>
<evidence type="ECO:0000313" key="3">
    <source>
        <dbReference type="Proteomes" id="UP000248423"/>
    </source>
</evidence>
<feature type="domain" description="AB hydrolase-1" evidence="1">
    <location>
        <begin position="6"/>
        <end position="239"/>
    </location>
</feature>
<dbReference type="EMBL" id="KZ826394">
    <property type="protein sequence ID" value="PYI02465.1"/>
    <property type="molecule type" value="Genomic_DNA"/>
</dbReference>
<dbReference type="PANTHER" id="PTHR37017">
    <property type="entry name" value="AB HYDROLASE-1 DOMAIN-CONTAINING PROTEIN-RELATED"/>
    <property type="match status" value="1"/>
</dbReference>
<dbReference type="InterPro" id="IPR052897">
    <property type="entry name" value="Sec-Metab_Biosynth_Hydrolase"/>
</dbReference>
<dbReference type="PANTHER" id="PTHR37017:SF11">
    <property type="entry name" value="ESTERASE_LIPASE_THIOESTERASE DOMAIN-CONTAINING PROTEIN"/>
    <property type="match status" value="1"/>
</dbReference>
<evidence type="ECO:0000259" key="1">
    <source>
        <dbReference type="Pfam" id="PF12697"/>
    </source>
</evidence>
<dbReference type="InterPro" id="IPR000073">
    <property type="entry name" value="AB_hydrolase_1"/>
</dbReference>
<sequence length="259" mass="27659">MASSMIVLVPGAWHQPACMDQLRDELTSLGLDSVGVAHPSIGSTTQPPKTMADDRANLHAVIEKLADDGHLVTVLAHSYGGVVSSGAAQGLGVAERRAAGKTGGIIKIVYLAAFAVPAGMSIFTYFGGVAPPFWEFKGDQVYTNNPEISDPANLFYHDLPKGVQDFWISQLLPITTESFKILNTYEPWKDIPCTYIHAEQDKALPLEIQKAMAGAMGPITTASLDSSHSPFLSIPRDVAVLVQESVRDGLEKVSGTIVA</sequence>
<keyword evidence="3" id="KW-1185">Reference proteome</keyword>
<dbReference type="STRING" id="1448318.A0A319E2M4"/>
<dbReference type="SUPFAM" id="SSF53474">
    <property type="entry name" value="alpha/beta-Hydrolases"/>
    <property type="match status" value="1"/>
</dbReference>
<organism evidence="2 3">
    <name type="scientific">Aspergillus sclerotiicarbonarius (strain CBS 121057 / IBT 28362)</name>
    <dbReference type="NCBI Taxonomy" id="1448318"/>
    <lineage>
        <taxon>Eukaryota</taxon>
        <taxon>Fungi</taxon>
        <taxon>Dikarya</taxon>
        <taxon>Ascomycota</taxon>
        <taxon>Pezizomycotina</taxon>
        <taxon>Eurotiomycetes</taxon>
        <taxon>Eurotiomycetidae</taxon>
        <taxon>Eurotiales</taxon>
        <taxon>Aspergillaceae</taxon>
        <taxon>Aspergillus</taxon>
        <taxon>Aspergillus subgen. Circumdati</taxon>
    </lineage>
</organism>
<reference evidence="2 3" key="1">
    <citation type="submission" date="2018-02" db="EMBL/GenBank/DDBJ databases">
        <title>The genomes of Aspergillus section Nigri reveals drivers in fungal speciation.</title>
        <authorList>
            <consortium name="DOE Joint Genome Institute"/>
            <person name="Vesth T.C."/>
            <person name="Nybo J."/>
            <person name="Theobald S."/>
            <person name="Brandl J."/>
            <person name="Frisvad J.C."/>
            <person name="Nielsen K.F."/>
            <person name="Lyhne E.K."/>
            <person name="Kogle M.E."/>
            <person name="Kuo A."/>
            <person name="Riley R."/>
            <person name="Clum A."/>
            <person name="Nolan M."/>
            <person name="Lipzen A."/>
            <person name="Salamov A."/>
            <person name="Henrissat B."/>
            <person name="Wiebenga A."/>
            <person name="De vries R.P."/>
            <person name="Grigoriev I.V."/>
            <person name="Mortensen U.H."/>
            <person name="Andersen M.R."/>
            <person name="Baker S.E."/>
        </authorList>
    </citation>
    <scope>NUCLEOTIDE SEQUENCE [LARGE SCALE GENOMIC DNA]</scope>
    <source>
        <strain evidence="2 3">CBS 121057</strain>
    </source>
</reference>
<dbReference type="VEuPathDB" id="FungiDB:BO78DRAFT_463924"/>
<dbReference type="Pfam" id="PF12697">
    <property type="entry name" value="Abhydrolase_6"/>
    <property type="match status" value="1"/>
</dbReference>